<dbReference type="RefSeq" id="WP_090867372.1">
    <property type="nucleotide sequence ID" value="NZ_FOHE01000003.1"/>
</dbReference>
<keyword evidence="4 6" id="KW-1133">Transmembrane helix</keyword>
<dbReference type="OrthoDB" id="3246647at2"/>
<feature type="transmembrane region" description="Helical" evidence="6">
    <location>
        <begin position="354"/>
        <end position="374"/>
    </location>
</feature>
<evidence type="ECO:0000256" key="4">
    <source>
        <dbReference type="ARBA" id="ARBA00022989"/>
    </source>
</evidence>
<reference evidence="7 8" key="1">
    <citation type="submission" date="2016-10" db="EMBL/GenBank/DDBJ databases">
        <authorList>
            <person name="de Groot N.N."/>
        </authorList>
    </citation>
    <scope>NUCLEOTIDE SEQUENCE [LARGE SCALE GENOMIC DNA]</scope>
    <source>
        <strain evidence="7 8">IBRC-M 10780</strain>
    </source>
</reference>
<gene>
    <name evidence="7" type="ORF">SAMN05216389_10388</name>
</gene>
<feature type="transmembrane region" description="Helical" evidence="6">
    <location>
        <begin position="45"/>
        <end position="65"/>
    </location>
</feature>
<protein>
    <submittedName>
        <fullName evidence="7">Membrane protein involved in the export of O-antigen and teichoic acid</fullName>
    </submittedName>
</protein>
<dbReference type="STRING" id="930131.SAMN05216389_10388"/>
<dbReference type="AlphaFoldDB" id="A0A1I0A887"/>
<evidence type="ECO:0000256" key="6">
    <source>
        <dbReference type="SAM" id="Phobius"/>
    </source>
</evidence>
<keyword evidence="5 6" id="KW-0472">Membrane</keyword>
<dbReference type="InterPro" id="IPR002797">
    <property type="entry name" value="Polysacc_synth"/>
</dbReference>
<dbReference type="GO" id="GO:0005886">
    <property type="term" value="C:plasma membrane"/>
    <property type="evidence" value="ECO:0007669"/>
    <property type="project" value="UniProtKB-SubCell"/>
</dbReference>
<comment type="subcellular location">
    <subcellularLocation>
        <location evidence="1">Cell membrane</location>
        <topology evidence="1">Multi-pass membrane protein</topology>
    </subcellularLocation>
</comment>
<proteinExistence type="predicted"/>
<feature type="transmembrane region" description="Helical" evidence="6">
    <location>
        <begin position="241"/>
        <end position="259"/>
    </location>
</feature>
<feature type="transmembrane region" description="Helical" evidence="6">
    <location>
        <begin position="158"/>
        <end position="183"/>
    </location>
</feature>
<dbReference type="PANTHER" id="PTHR30250:SF11">
    <property type="entry name" value="O-ANTIGEN TRANSPORTER-RELATED"/>
    <property type="match status" value="1"/>
</dbReference>
<organism evidence="7 8">
    <name type="scientific">Oceanobacillus limi</name>
    <dbReference type="NCBI Taxonomy" id="930131"/>
    <lineage>
        <taxon>Bacteria</taxon>
        <taxon>Bacillati</taxon>
        <taxon>Bacillota</taxon>
        <taxon>Bacilli</taxon>
        <taxon>Bacillales</taxon>
        <taxon>Bacillaceae</taxon>
        <taxon>Oceanobacillus</taxon>
    </lineage>
</organism>
<keyword evidence="2" id="KW-1003">Cell membrane</keyword>
<keyword evidence="3 6" id="KW-0812">Transmembrane</keyword>
<accession>A0A1I0A887</accession>
<dbReference type="EMBL" id="FOHE01000003">
    <property type="protein sequence ID" value="SES89452.1"/>
    <property type="molecule type" value="Genomic_DNA"/>
</dbReference>
<evidence type="ECO:0000256" key="5">
    <source>
        <dbReference type="ARBA" id="ARBA00023136"/>
    </source>
</evidence>
<keyword evidence="8" id="KW-1185">Reference proteome</keyword>
<dbReference type="InterPro" id="IPR050833">
    <property type="entry name" value="Poly_Biosynth_Transport"/>
</dbReference>
<feature type="transmembrane region" description="Helical" evidence="6">
    <location>
        <begin position="319"/>
        <end position="342"/>
    </location>
</feature>
<feature type="transmembrane region" description="Helical" evidence="6">
    <location>
        <begin position="85"/>
        <end position="118"/>
    </location>
</feature>
<feature type="transmembrane region" description="Helical" evidence="6">
    <location>
        <begin position="203"/>
        <end position="221"/>
    </location>
</feature>
<dbReference type="Proteomes" id="UP000198618">
    <property type="component" value="Unassembled WGS sequence"/>
</dbReference>
<feature type="transmembrane region" description="Helical" evidence="6">
    <location>
        <begin position="280"/>
        <end position="307"/>
    </location>
</feature>
<evidence type="ECO:0000313" key="8">
    <source>
        <dbReference type="Proteomes" id="UP000198618"/>
    </source>
</evidence>
<dbReference type="Pfam" id="PF01943">
    <property type="entry name" value="Polysacc_synt"/>
    <property type="match status" value="1"/>
</dbReference>
<evidence type="ECO:0000256" key="2">
    <source>
        <dbReference type="ARBA" id="ARBA00022475"/>
    </source>
</evidence>
<name>A0A1I0A887_9BACI</name>
<evidence type="ECO:0000256" key="1">
    <source>
        <dbReference type="ARBA" id="ARBA00004651"/>
    </source>
</evidence>
<evidence type="ECO:0000256" key="3">
    <source>
        <dbReference type="ARBA" id="ARBA00022692"/>
    </source>
</evidence>
<evidence type="ECO:0000313" key="7">
    <source>
        <dbReference type="EMBL" id="SES89452.1"/>
    </source>
</evidence>
<feature type="transmembrane region" description="Helical" evidence="6">
    <location>
        <begin position="12"/>
        <end position="33"/>
    </location>
</feature>
<sequence>MIVKKLSLKKNMVWNLAGSIIYSSTQWLLLIVIAKLGNPEMVGQYVLGLAITAPIVLFTDMNLRLALITDMKSSFTFGNYLGTRIVMVGFSFLLFITVVLIIGYDYYTAIVIILIGIAKLHESVSDIFHGQLQKCERMDLPTISDIMKGIGTVISFSVVLYITGSLVLAIIGQIIVWALILLFFDWPVTRKFTSIDVSFHVRIIKRLVTLSIPLGVMALLTSVNVNVPNYLVEYFLGEEELGYFAALLYILYAGDRMVNSIRQPVAPRLAMLFEKKDIRGYSSLLVIFIAIGLFIGSLGVLVAYLLGDFLLAIIYTPAYAAYSGLFVVMMISGVILYSAAFLEIGVIATRHFKIQPYLAALWVMVSVIGGFLLIPTYGVYGAVYGVLLSSLAKFLSLLVVWLVLVKKSKATTKSSMYKRGSEIRFSKVVQYIKREGSPTYYMGVKENEV</sequence>
<feature type="transmembrane region" description="Helical" evidence="6">
    <location>
        <begin position="380"/>
        <end position="404"/>
    </location>
</feature>
<dbReference type="PANTHER" id="PTHR30250">
    <property type="entry name" value="PST FAMILY PREDICTED COLANIC ACID TRANSPORTER"/>
    <property type="match status" value="1"/>
</dbReference>